<feature type="domain" description="SnoaL-like" evidence="1">
    <location>
        <begin position="26"/>
        <end position="108"/>
    </location>
</feature>
<gene>
    <name evidence="2" type="ORF">GON26_13655</name>
</gene>
<reference evidence="2 3" key="1">
    <citation type="submission" date="2019-12" db="EMBL/GenBank/DDBJ databases">
        <authorList>
            <person name="Kim Y.S."/>
        </authorList>
    </citation>
    <scope>NUCLEOTIDE SEQUENCE [LARGE SCALE GENOMIC DNA]</scope>
    <source>
        <strain evidence="2 3">GA093</strain>
    </source>
</reference>
<sequence length="114" mass="13019">MIDKHSEIWETYTTCWSNSNEKARKEILTTIIDNDCVYTDPNMVAVGIDNLSHYMGQFQQGFVGVKFATTNFTVHHDQSLTHWNMINSENEIVGNGVSFGMFKNGKLIKMTGFF</sequence>
<evidence type="ECO:0000259" key="1">
    <source>
        <dbReference type="Pfam" id="PF12680"/>
    </source>
</evidence>
<dbReference type="EMBL" id="WSTB01000007">
    <property type="protein sequence ID" value="MWB95410.1"/>
    <property type="molecule type" value="Genomic_DNA"/>
</dbReference>
<protein>
    <submittedName>
        <fullName evidence="2">Nuclear transport factor 2 family protein</fullName>
    </submittedName>
</protein>
<dbReference type="RefSeq" id="WP_160375334.1">
    <property type="nucleotide sequence ID" value="NZ_WSTB01000007.1"/>
</dbReference>
<dbReference type="Proteomes" id="UP000471501">
    <property type="component" value="Unassembled WGS sequence"/>
</dbReference>
<evidence type="ECO:0000313" key="3">
    <source>
        <dbReference type="Proteomes" id="UP000471501"/>
    </source>
</evidence>
<dbReference type="InterPro" id="IPR037401">
    <property type="entry name" value="SnoaL-like"/>
</dbReference>
<proteinExistence type="predicted"/>
<organism evidence="2 3">
    <name type="scientific">Flavobacterium hydrocarbonoxydans</name>
    <dbReference type="NCBI Taxonomy" id="2683249"/>
    <lineage>
        <taxon>Bacteria</taxon>
        <taxon>Pseudomonadati</taxon>
        <taxon>Bacteroidota</taxon>
        <taxon>Flavobacteriia</taxon>
        <taxon>Flavobacteriales</taxon>
        <taxon>Flavobacteriaceae</taxon>
        <taxon>Flavobacterium</taxon>
    </lineage>
</organism>
<dbReference type="Gene3D" id="3.10.450.50">
    <property type="match status" value="1"/>
</dbReference>
<keyword evidence="3" id="KW-1185">Reference proteome</keyword>
<accession>A0A6I4NM37</accession>
<dbReference type="SUPFAM" id="SSF54427">
    <property type="entry name" value="NTF2-like"/>
    <property type="match status" value="1"/>
</dbReference>
<dbReference type="AlphaFoldDB" id="A0A6I4NM37"/>
<evidence type="ECO:0000313" key="2">
    <source>
        <dbReference type="EMBL" id="MWB95410.1"/>
    </source>
</evidence>
<dbReference type="Pfam" id="PF12680">
    <property type="entry name" value="SnoaL_2"/>
    <property type="match status" value="1"/>
</dbReference>
<name>A0A6I4NM37_9FLAO</name>
<comment type="caution">
    <text evidence="2">The sequence shown here is derived from an EMBL/GenBank/DDBJ whole genome shotgun (WGS) entry which is preliminary data.</text>
</comment>
<dbReference type="InterPro" id="IPR032710">
    <property type="entry name" value="NTF2-like_dom_sf"/>
</dbReference>